<keyword evidence="2" id="KW-1185">Reference proteome</keyword>
<sequence length="68" mass="7697">MALKNPFRGISATLSQTERAHAFMILIKASSRTLWGERRRGSTATLHIATYNTRTLALQDDLDHLQEN</sequence>
<evidence type="ECO:0000313" key="2">
    <source>
        <dbReference type="Proteomes" id="UP001283361"/>
    </source>
</evidence>
<gene>
    <name evidence="1" type="ORF">RRG08_060792</name>
</gene>
<accession>A0AAE0Y3N0</accession>
<reference evidence="1" key="1">
    <citation type="journal article" date="2023" name="G3 (Bethesda)">
        <title>A reference genome for the long-term kleptoplast-retaining sea slug Elysia crispata morphotype clarki.</title>
        <authorList>
            <person name="Eastman K.E."/>
            <person name="Pendleton A.L."/>
            <person name="Shaikh M.A."/>
            <person name="Suttiyut T."/>
            <person name="Ogas R."/>
            <person name="Tomko P."/>
            <person name="Gavelis G."/>
            <person name="Widhalm J.R."/>
            <person name="Wisecaver J.H."/>
        </authorList>
    </citation>
    <scope>NUCLEOTIDE SEQUENCE</scope>
    <source>
        <strain evidence="1">ECLA1</strain>
    </source>
</reference>
<dbReference type="AlphaFoldDB" id="A0AAE0Y3N0"/>
<evidence type="ECO:0000313" key="1">
    <source>
        <dbReference type="EMBL" id="KAK3731488.1"/>
    </source>
</evidence>
<comment type="caution">
    <text evidence="1">The sequence shown here is derived from an EMBL/GenBank/DDBJ whole genome shotgun (WGS) entry which is preliminary data.</text>
</comment>
<dbReference type="EMBL" id="JAWDGP010006999">
    <property type="protein sequence ID" value="KAK3731488.1"/>
    <property type="molecule type" value="Genomic_DNA"/>
</dbReference>
<proteinExistence type="predicted"/>
<dbReference type="Proteomes" id="UP001283361">
    <property type="component" value="Unassembled WGS sequence"/>
</dbReference>
<name>A0AAE0Y3N0_9GAST</name>
<protein>
    <submittedName>
        <fullName evidence="1">Uncharacterized protein</fullName>
    </submittedName>
</protein>
<organism evidence="1 2">
    <name type="scientific">Elysia crispata</name>
    <name type="common">lettuce slug</name>
    <dbReference type="NCBI Taxonomy" id="231223"/>
    <lineage>
        <taxon>Eukaryota</taxon>
        <taxon>Metazoa</taxon>
        <taxon>Spiralia</taxon>
        <taxon>Lophotrochozoa</taxon>
        <taxon>Mollusca</taxon>
        <taxon>Gastropoda</taxon>
        <taxon>Heterobranchia</taxon>
        <taxon>Euthyneura</taxon>
        <taxon>Panpulmonata</taxon>
        <taxon>Sacoglossa</taxon>
        <taxon>Placobranchoidea</taxon>
        <taxon>Plakobranchidae</taxon>
        <taxon>Elysia</taxon>
    </lineage>
</organism>